<dbReference type="AlphaFoldDB" id="A0A2L2T2X2"/>
<accession>A0A2L2T2X2</accession>
<feature type="domain" description="2EXR" evidence="1">
    <location>
        <begin position="35"/>
        <end position="120"/>
    </location>
</feature>
<dbReference type="Proteomes" id="UP000245910">
    <property type="component" value="Chromosome II"/>
</dbReference>
<organism evidence="2 3">
    <name type="scientific">Fusarium venenatum</name>
    <dbReference type="NCBI Taxonomy" id="56646"/>
    <lineage>
        <taxon>Eukaryota</taxon>
        <taxon>Fungi</taxon>
        <taxon>Dikarya</taxon>
        <taxon>Ascomycota</taxon>
        <taxon>Pezizomycotina</taxon>
        <taxon>Sordariomycetes</taxon>
        <taxon>Hypocreomycetidae</taxon>
        <taxon>Hypocreales</taxon>
        <taxon>Nectriaceae</taxon>
        <taxon>Fusarium</taxon>
    </lineage>
</organism>
<keyword evidence="3" id="KW-1185">Reference proteome</keyword>
<reference evidence="3" key="1">
    <citation type="submission" date="2014-10" db="EMBL/GenBank/DDBJ databases">
        <authorList>
            <person name="King R."/>
        </authorList>
    </citation>
    <scope>NUCLEOTIDE SEQUENCE [LARGE SCALE GENOMIC DNA]</scope>
    <source>
        <strain evidence="3">A3/5</strain>
    </source>
</reference>
<protein>
    <recommendedName>
        <fullName evidence="1">2EXR domain-containing protein</fullName>
    </recommendedName>
</protein>
<dbReference type="Pfam" id="PF20150">
    <property type="entry name" value="2EXR"/>
    <property type="match status" value="1"/>
</dbReference>
<evidence type="ECO:0000259" key="1">
    <source>
        <dbReference type="Pfam" id="PF20150"/>
    </source>
</evidence>
<dbReference type="EMBL" id="LN649230">
    <property type="protein sequence ID" value="CEI61913.1"/>
    <property type="molecule type" value="Genomic_DNA"/>
</dbReference>
<evidence type="ECO:0000313" key="3">
    <source>
        <dbReference type="Proteomes" id="UP000245910"/>
    </source>
</evidence>
<name>A0A2L2T2X2_9HYPO</name>
<sequence>MSTTDPNHDLSEALLAWRVSNDKPPLLQTSLLLTIPPEIQIMIWRLATPPRMHNFWQISDKHDPLFRLRRSTPPPAFWICQQTRSLAKALWKKIEYEVAPSWDTAVDGARPYSYYDPRCDCASIFACEVAKRADPSNNELAMLRLFNHIAVDFECCKRPMPIYHHIRHIKNENADLYQGEPSYSDLGCYNLAIEWIGKTNSVFGAELCPVVTLLEVDLIRNSDIDEVLSLCSISE</sequence>
<evidence type="ECO:0000313" key="2">
    <source>
        <dbReference type="EMBL" id="CEI61913.1"/>
    </source>
</evidence>
<dbReference type="InterPro" id="IPR045518">
    <property type="entry name" value="2EXR"/>
</dbReference>
<proteinExistence type="predicted"/>